<protein>
    <submittedName>
        <fullName evidence="5">DNA-binding transcriptional ArsR family regulator</fullName>
    </submittedName>
</protein>
<evidence type="ECO:0000256" key="2">
    <source>
        <dbReference type="ARBA" id="ARBA00023125"/>
    </source>
</evidence>
<dbReference type="SMART" id="SM00418">
    <property type="entry name" value="HTH_ARSR"/>
    <property type="match status" value="1"/>
</dbReference>
<dbReference type="PRINTS" id="PR00778">
    <property type="entry name" value="HTHARSR"/>
</dbReference>
<comment type="caution">
    <text evidence="5">The sequence shown here is derived from an EMBL/GenBank/DDBJ whole genome shotgun (WGS) entry which is preliminary data.</text>
</comment>
<reference evidence="5 6" key="1">
    <citation type="submission" date="2019-07" db="EMBL/GenBank/DDBJ databases">
        <title>R&amp;d 2014.</title>
        <authorList>
            <person name="Klenk H.-P."/>
        </authorList>
    </citation>
    <scope>NUCLEOTIDE SEQUENCE [LARGE SCALE GENOMIC DNA]</scope>
    <source>
        <strain evidence="5 6">DSM 45764</strain>
    </source>
</reference>
<dbReference type="InterPro" id="IPR051011">
    <property type="entry name" value="Metal_resp_trans_reg"/>
</dbReference>
<dbReference type="EMBL" id="VLKF01000001">
    <property type="protein sequence ID" value="TWH73094.1"/>
    <property type="molecule type" value="Genomic_DNA"/>
</dbReference>
<accession>A0A562IR99</accession>
<dbReference type="InterPro" id="IPR001845">
    <property type="entry name" value="HTH_ArsR_DNA-bd_dom"/>
</dbReference>
<keyword evidence="6" id="KW-1185">Reference proteome</keyword>
<dbReference type="AlphaFoldDB" id="A0A562IR99"/>
<keyword evidence="2 5" id="KW-0238">DNA-binding</keyword>
<gene>
    <name evidence="5" type="ORF">JD78_01617</name>
</gene>
<feature type="domain" description="HTH arsR-type" evidence="4">
    <location>
        <begin position="37"/>
        <end position="132"/>
    </location>
</feature>
<dbReference type="InterPro" id="IPR036388">
    <property type="entry name" value="WH-like_DNA-bd_sf"/>
</dbReference>
<keyword evidence="3" id="KW-0804">Transcription</keyword>
<evidence type="ECO:0000256" key="1">
    <source>
        <dbReference type="ARBA" id="ARBA00023015"/>
    </source>
</evidence>
<dbReference type="PANTHER" id="PTHR43132:SF6">
    <property type="entry name" value="HTH-TYPE TRANSCRIPTIONAL REPRESSOR CZRA"/>
    <property type="match status" value="1"/>
</dbReference>
<dbReference type="Gene3D" id="1.10.10.10">
    <property type="entry name" value="Winged helix-like DNA-binding domain superfamily/Winged helix DNA-binding domain"/>
    <property type="match status" value="1"/>
</dbReference>
<evidence type="ECO:0000313" key="5">
    <source>
        <dbReference type="EMBL" id="TWH73094.1"/>
    </source>
</evidence>
<evidence type="ECO:0000313" key="6">
    <source>
        <dbReference type="Proteomes" id="UP000321490"/>
    </source>
</evidence>
<dbReference type="InterPro" id="IPR011991">
    <property type="entry name" value="ArsR-like_HTH"/>
</dbReference>
<dbReference type="GO" id="GO:0003677">
    <property type="term" value="F:DNA binding"/>
    <property type="evidence" value="ECO:0007669"/>
    <property type="project" value="UniProtKB-KW"/>
</dbReference>
<keyword evidence="1" id="KW-0805">Transcription regulation</keyword>
<name>A0A562IR99_9ACTN</name>
<dbReference type="NCBIfam" id="NF033788">
    <property type="entry name" value="HTH_metalloreg"/>
    <property type="match status" value="1"/>
</dbReference>
<dbReference type="GO" id="GO:0003700">
    <property type="term" value="F:DNA-binding transcription factor activity"/>
    <property type="evidence" value="ECO:0007669"/>
    <property type="project" value="InterPro"/>
</dbReference>
<proteinExistence type="predicted"/>
<dbReference type="SUPFAM" id="SSF46785">
    <property type="entry name" value="Winged helix' DNA-binding domain"/>
    <property type="match status" value="1"/>
</dbReference>
<dbReference type="Pfam" id="PF01022">
    <property type="entry name" value="HTH_5"/>
    <property type="match status" value="1"/>
</dbReference>
<evidence type="ECO:0000259" key="4">
    <source>
        <dbReference type="PROSITE" id="PS50987"/>
    </source>
</evidence>
<dbReference type="CDD" id="cd00090">
    <property type="entry name" value="HTH_ARSR"/>
    <property type="match status" value="1"/>
</dbReference>
<dbReference type="InterPro" id="IPR036390">
    <property type="entry name" value="WH_DNA-bd_sf"/>
</dbReference>
<dbReference type="PROSITE" id="PS50987">
    <property type="entry name" value="HTH_ARSR_2"/>
    <property type="match status" value="1"/>
</dbReference>
<organism evidence="5 6">
    <name type="scientific">Modestobacter roseus</name>
    <dbReference type="NCBI Taxonomy" id="1181884"/>
    <lineage>
        <taxon>Bacteria</taxon>
        <taxon>Bacillati</taxon>
        <taxon>Actinomycetota</taxon>
        <taxon>Actinomycetes</taxon>
        <taxon>Geodermatophilales</taxon>
        <taxon>Geodermatophilaceae</taxon>
        <taxon>Modestobacter</taxon>
    </lineage>
</organism>
<dbReference type="Proteomes" id="UP000321490">
    <property type="component" value="Unassembled WGS sequence"/>
</dbReference>
<sequence length="140" mass="15030">MLTAAAYPCTRAGNPRAVDHAHPVDPARVAAVRARVPSRDEAAELTAVLSLLADPTRARVLYALDQVQELCVGDIALGLDATEDAVGYALRLLRTAGFVSTRREGRVVFYRLAEGFPAPLREHCLRSLVELPRAQAAGEG</sequence>
<evidence type="ECO:0000256" key="3">
    <source>
        <dbReference type="ARBA" id="ARBA00023163"/>
    </source>
</evidence>
<dbReference type="PANTHER" id="PTHR43132">
    <property type="entry name" value="ARSENICAL RESISTANCE OPERON REPRESSOR ARSR-RELATED"/>
    <property type="match status" value="1"/>
</dbReference>